<keyword evidence="9 13" id="KW-0067">ATP-binding</keyword>
<dbReference type="InterPro" id="IPR002173">
    <property type="entry name" value="Carboh/pur_kinase_PfkB_CS"/>
</dbReference>
<dbReference type="OrthoDB" id="415590at2759"/>
<evidence type="ECO:0000313" key="15">
    <source>
        <dbReference type="EMBL" id="SPP78212.1"/>
    </source>
</evidence>
<dbReference type="InterPro" id="IPR029056">
    <property type="entry name" value="Ribokinase-like"/>
</dbReference>
<dbReference type="FunFam" id="3.40.1190.20:FF:000010">
    <property type="entry name" value="Ribokinase"/>
    <property type="match status" value="1"/>
</dbReference>
<reference evidence="16" key="1">
    <citation type="submission" date="2018-01" db="EMBL/GenBank/DDBJ databases">
        <authorList>
            <person name="Alioto T."/>
            <person name="Alioto T."/>
        </authorList>
    </citation>
    <scope>NUCLEOTIDE SEQUENCE [LARGE SCALE GENOMIC DNA]</scope>
</reference>
<evidence type="ECO:0000256" key="8">
    <source>
        <dbReference type="ARBA" id="ARBA00022777"/>
    </source>
</evidence>
<evidence type="ECO:0000256" key="6">
    <source>
        <dbReference type="ARBA" id="ARBA00022723"/>
    </source>
</evidence>
<dbReference type="GO" id="GO:0005634">
    <property type="term" value="C:nucleus"/>
    <property type="evidence" value="ECO:0007669"/>
    <property type="project" value="UniProtKB-SubCell"/>
</dbReference>
<evidence type="ECO:0000256" key="3">
    <source>
        <dbReference type="ARBA" id="ARBA00016943"/>
    </source>
</evidence>
<keyword evidence="4 13" id="KW-0963">Cytoplasm</keyword>
<keyword evidence="11 13" id="KW-0630">Potassium</keyword>
<keyword evidence="13" id="KW-0539">Nucleus</keyword>
<feature type="binding site" evidence="13">
    <location>
        <begin position="42"/>
        <end position="46"/>
    </location>
    <ligand>
        <name>substrate</name>
    </ligand>
</feature>
<comment type="activity regulation">
    <text evidence="13">Activated by a monovalent cation that binds near, but not in, the active site. The most likely occupant of the site in vivo is potassium. Ion binding induces a conformational change that may alter substrate affinity.</text>
</comment>
<dbReference type="GO" id="GO:0019303">
    <property type="term" value="P:D-ribose catabolic process"/>
    <property type="evidence" value="ECO:0007669"/>
    <property type="project" value="UniProtKB-UniRule"/>
</dbReference>
<feature type="binding site" evidence="13">
    <location>
        <position position="185"/>
    </location>
    <ligand>
        <name>ATP</name>
        <dbReference type="ChEBI" id="CHEBI:30616"/>
    </ligand>
</feature>
<dbReference type="EMBL" id="OUUW01000003">
    <property type="protein sequence ID" value="SPP78212.1"/>
    <property type="molecule type" value="Genomic_DNA"/>
</dbReference>
<keyword evidence="5 13" id="KW-0808">Transferase</keyword>
<feature type="binding site" evidence="13">
    <location>
        <position position="258"/>
    </location>
    <ligand>
        <name>substrate</name>
    </ligand>
</feature>
<feature type="binding site" evidence="13">
    <location>
        <position position="299"/>
    </location>
    <ligand>
        <name>K(+)</name>
        <dbReference type="ChEBI" id="CHEBI:29103"/>
    </ligand>
</feature>
<dbReference type="GO" id="GO:0004747">
    <property type="term" value="F:ribokinase activity"/>
    <property type="evidence" value="ECO:0007669"/>
    <property type="project" value="UniProtKB-UniRule"/>
</dbReference>
<feature type="active site" description="Proton acceptor" evidence="13">
    <location>
        <position position="258"/>
    </location>
</feature>
<organism evidence="15 16">
    <name type="scientific">Drosophila guanche</name>
    <name type="common">Fruit fly</name>
    <dbReference type="NCBI Taxonomy" id="7266"/>
    <lineage>
        <taxon>Eukaryota</taxon>
        <taxon>Metazoa</taxon>
        <taxon>Ecdysozoa</taxon>
        <taxon>Arthropoda</taxon>
        <taxon>Hexapoda</taxon>
        <taxon>Insecta</taxon>
        <taxon>Pterygota</taxon>
        <taxon>Neoptera</taxon>
        <taxon>Endopterygota</taxon>
        <taxon>Diptera</taxon>
        <taxon>Brachycera</taxon>
        <taxon>Muscomorpha</taxon>
        <taxon>Ephydroidea</taxon>
        <taxon>Drosophilidae</taxon>
        <taxon>Drosophila</taxon>
        <taxon>Sophophora</taxon>
    </lineage>
</organism>
<dbReference type="InterPro" id="IPR002139">
    <property type="entry name" value="Ribo/fructo_kinase"/>
</dbReference>
<comment type="similarity">
    <text evidence="13">Belongs to the carbohydrate kinase PfkB family. Ribokinase subfamily.</text>
</comment>
<protein>
    <recommendedName>
        <fullName evidence="3 13">Ribokinase</fullName>
        <shortName evidence="13">RK</shortName>
        <ecNumber evidence="2 13">2.7.1.15</ecNumber>
    </recommendedName>
</protein>
<keyword evidence="6 13" id="KW-0479">Metal-binding</keyword>
<keyword evidence="12 13" id="KW-0119">Carbohydrate metabolism</keyword>
<dbReference type="GO" id="GO:0005829">
    <property type="term" value="C:cytosol"/>
    <property type="evidence" value="ECO:0007669"/>
    <property type="project" value="TreeGrafter"/>
</dbReference>
<accession>A0A3B0JDK0</accession>
<dbReference type="PANTHER" id="PTHR10584:SF166">
    <property type="entry name" value="RIBOKINASE"/>
    <property type="match status" value="1"/>
</dbReference>
<dbReference type="PRINTS" id="PR00990">
    <property type="entry name" value="RIBOKINASE"/>
</dbReference>
<comment type="catalytic activity">
    <reaction evidence="13">
        <text>D-ribose + ATP = D-ribose 5-phosphate + ADP + H(+)</text>
        <dbReference type="Rhea" id="RHEA:13697"/>
        <dbReference type="ChEBI" id="CHEBI:15378"/>
        <dbReference type="ChEBI" id="CHEBI:30616"/>
        <dbReference type="ChEBI" id="CHEBI:47013"/>
        <dbReference type="ChEBI" id="CHEBI:78346"/>
        <dbReference type="ChEBI" id="CHEBI:456216"/>
        <dbReference type="EC" id="2.7.1.15"/>
    </reaction>
</comment>
<dbReference type="InterPro" id="IPR011877">
    <property type="entry name" value="Ribokinase"/>
</dbReference>
<dbReference type="AlphaFoldDB" id="A0A3B0JDK0"/>
<dbReference type="SUPFAM" id="SSF53613">
    <property type="entry name" value="Ribokinase-like"/>
    <property type="match status" value="1"/>
</dbReference>
<feature type="binding site" evidence="13">
    <location>
        <position position="295"/>
    </location>
    <ligand>
        <name>K(+)</name>
        <dbReference type="ChEBI" id="CHEBI:29103"/>
    </ligand>
</feature>
<evidence type="ECO:0000256" key="2">
    <source>
        <dbReference type="ARBA" id="ARBA00012035"/>
    </source>
</evidence>
<evidence type="ECO:0000259" key="14">
    <source>
        <dbReference type="Pfam" id="PF00294"/>
    </source>
</evidence>
<sequence>MSEELDVLVFGSAIIDFICYTPRLPKAGETLHGHKFQTGYGGKGANQCVAAARQGSRTAMVAKLGGDTFGSDYLRQLREENVNVSHVHQVEGQSTGIAQIAVSDGGENNIIIVVGANNELDANDVFLAKELFSEAKVLVCQLETPIAATLQALRCFKGVSIVNAAPAMEQTPPELLQLSSIFCVNESEAAIMTGVGSVSSINEASKACKRLIEMGANTVILTLGPLGAVWGGKEAPGKFQHVAAPQVSNVVDTTGAGDAFIGALAHNLAHFPKRSLNAHIAAACVVASQSVQLPGTQSSFPRA</sequence>
<comment type="pathway">
    <text evidence="13">Carbohydrate metabolism; D-ribose degradation; D-ribose 5-phosphate from beta-D-ribopyranose: step 2/2.</text>
</comment>
<keyword evidence="16" id="KW-1185">Reference proteome</keyword>
<name>A0A3B0JDK0_DROGU</name>
<feature type="binding site" evidence="13">
    <location>
        <begin position="222"/>
        <end position="227"/>
    </location>
    <ligand>
        <name>ATP</name>
        <dbReference type="ChEBI" id="CHEBI:30616"/>
    </ligand>
</feature>
<feature type="binding site" evidence="13">
    <location>
        <position position="290"/>
    </location>
    <ligand>
        <name>K(+)</name>
        <dbReference type="ChEBI" id="CHEBI:29103"/>
    </ligand>
</feature>
<keyword evidence="8 13" id="KW-0418">Kinase</keyword>
<evidence type="ECO:0000256" key="11">
    <source>
        <dbReference type="ARBA" id="ARBA00022958"/>
    </source>
</evidence>
<evidence type="ECO:0000256" key="7">
    <source>
        <dbReference type="ARBA" id="ARBA00022741"/>
    </source>
</evidence>
<feature type="domain" description="Carbohydrate kinase PfkB" evidence="14">
    <location>
        <begin position="6"/>
        <end position="301"/>
    </location>
</feature>
<evidence type="ECO:0000256" key="9">
    <source>
        <dbReference type="ARBA" id="ARBA00022840"/>
    </source>
</evidence>
<dbReference type="Gene3D" id="3.40.1190.20">
    <property type="match status" value="1"/>
</dbReference>
<feature type="binding site" evidence="13">
    <location>
        <position position="254"/>
    </location>
    <ligand>
        <name>K(+)</name>
        <dbReference type="ChEBI" id="CHEBI:29103"/>
    </ligand>
</feature>
<comment type="caution">
    <text evidence="13">Lacks conserved residue(s) required for the propagation of feature annotation.</text>
</comment>
<dbReference type="OMA" id="DIVLIQQ"/>
<dbReference type="PANTHER" id="PTHR10584">
    <property type="entry name" value="SUGAR KINASE"/>
    <property type="match status" value="1"/>
</dbReference>
<dbReference type="Pfam" id="PF00294">
    <property type="entry name" value="PfkB"/>
    <property type="match status" value="1"/>
</dbReference>
<feature type="binding site" evidence="13">
    <location>
        <position position="143"/>
    </location>
    <ligand>
        <name>substrate</name>
    </ligand>
</feature>
<evidence type="ECO:0000256" key="13">
    <source>
        <dbReference type="HAMAP-Rule" id="MF_03215"/>
    </source>
</evidence>
<dbReference type="HAMAP" id="MF_01987">
    <property type="entry name" value="Ribokinase"/>
    <property type="match status" value="1"/>
</dbReference>
<dbReference type="CDD" id="cd01174">
    <property type="entry name" value="ribokinase"/>
    <property type="match status" value="1"/>
</dbReference>
<dbReference type="PROSITE" id="PS00584">
    <property type="entry name" value="PFKB_KINASES_2"/>
    <property type="match status" value="1"/>
</dbReference>
<keyword evidence="10 13" id="KW-0460">Magnesium</keyword>
<dbReference type="GO" id="GO:0005524">
    <property type="term" value="F:ATP binding"/>
    <property type="evidence" value="ECO:0007669"/>
    <property type="project" value="UniProtKB-UniRule"/>
</dbReference>
<dbReference type="STRING" id="7266.A0A3B0JDK0"/>
<feature type="binding site" evidence="13">
    <location>
        <begin position="14"/>
        <end position="16"/>
    </location>
    <ligand>
        <name>substrate</name>
    </ligand>
</feature>
<evidence type="ECO:0000256" key="10">
    <source>
        <dbReference type="ARBA" id="ARBA00022842"/>
    </source>
</evidence>
<comment type="cofactor">
    <cofactor evidence="13">
        <name>Mg(2+)</name>
        <dbReference type="ChEBI" id="CHEBI:18420"/>
    </cofactor>
    <text evidence="13">Requires a divalent cation, most likely magnesium in vivo, as an electrophilic catalyst to aid phosphoryl group transfer. It is the chelate of the metal and the nucleotide that is the actual substrate.</text>
</comment>
<evidence type="ECO:0000256" key="5">
    <source>
        <dbReference type="ARBA" id="ARBA00022679"/>
    </source>
</evidence>
<dbReference type="GO" id="GO:0046872">
    <property type="term" value="F:metal ion binding"/>
    <property type="evidence" value="ECO:0007669"/>
    <property type="project" value="UniProtKB-KW"/>
</dbReference>
<dbReference type="Proteomes" id="UP000268350">
    <property type="component" value="Unassembled WGS sequence"/>
</dbReference>
<dbReference type="UniPathway" id="UPA00916">
    <property type="reaction ID" value="UER00889"/>
</dbReference>
<evidence type="ECO:0000256" key="4">
    <source>
        <dbReference type="ARBA" id="ARBA00022490"/>
    </source>
</evidence>
<keyword evidence="7 13" id="KW-0547">Nucleotide-binding</keyword>
<comment type="similarity">
    <text evidence="1">Belongs to the carbohydrate kinase pfkB family.</text>
</comment>
<evidence type="ECO:0000256" key="1">
    <source>
        <dbReference type="ARBA" id="ARBA00005380"/>
    </source>
</evidence>
<dbReference type="InterPro" id="IPR011611">
    <property type="entry name" value="PfkB_dom"/>
</dbReference>
<evidence type="ECO:0000313" key="16">
    <source>
        <dbReference type="Proteomes" id="UP000268350"/>
    </source>
</evidence>
<comment type="function">
    <text evidence="13">Catalyzes the phosphorylation of ribose at O-5 in a reaction requiring ATP and magnesium. The resulting D-ribose-5-phosphate can then be used either for sythesis of nucleotides, histidine, and tryptophan, or as a component of the pentose phosphate pathway.</text>
</comment>
<evidence type="ECO:0000256" key="12">
    <source>
        <dbReference type="ARBA" id="ARBA00023277"/>
    </source>
</evidence>
<feature type="binding site" evidence="13">
    <location>
        <position position="252"/>
    </location>
    <ligand>
        <name>K(+)</name>
        <dbReference type="ChEBI" id="CHEBI:29103"/>
    </ligand>
</feature>
<comment type="subcellular location">
    <subcellularLocation>
        <location evidence="13">Cytoplasm</location>
    </subcellularLocation>
    <subcellularLocation>
        <location evidence="13">Nucleus</location>
    </subcellularLocation>
</comment>
<gene>
    <name evidence="15" type="ORF">DGUA_6G010824</name>
</gene>
<feature type="binding site" evidence="13">
    <location>
        <begin position="257"/>
        <end position="258"/>
    </location>
    <ligand>
        <name>ATP</name>
        <dbReference type="ChEBI" id="CHEBI:30616"/>
    </ligand>
</feature>
<dbReference type="EC" id="2.7.1.15" evidence="2 13"/>
<feature type="binding site" evidence="13">
    <location>
        <position position="293"/>
    </location>
    <ligand>
        <name>K(+)</name>
        <dbReference type="ChEBI" id="CHEBI:29103"/>
    </ligand>
</feature>
<proteinExistence type="inferred from homology"/>
<comment type="subunit">
    <text evidence="13">Homodimer.</text>
</comment>